<keyword evidence="3" id="KW-1185">Reference proteome</keyword>
<dbReference type="AlphaFoldDB" id="A0A0C3Q5Z3"/>
<dbReference type="InterPro" id="IPR037475">
    <property type="entry name" value="Sos7"/>
</dbReference>
<name>A0A0C3Q5Z3_9AGAM</name>
<sequence length="181" mass="19970">RLTIPAAEEILDNQIVQLQDLDTELHSLQESATSYKAAAKNVEKEIETLRPTVVQAKAQLQADAAATRAEGREEAEAMSRMCDWYTSAEEMYKDLFGLESIDTPSENELRLQYSRPVPYTVSLVFNPTTKQLADAKARIPLLGLPGVDISEAIDLAVDANDGRQLLAYARMKATMVANGRV</sequence>
<evidence type="ECO:0000313" key="2">
    <source>
        <dbReference type="EMBL" id="KIO19131.1"/>
    </source>
</evidence>
<dbReference type="HOGENOM" id="CLU_1492612_0_0_1"/>
<keyword evidence="1" id="KW-0175">Coiled coil</keyword>
<dbReference type="GO" id="GO:0051315">
    <property type="term" value="P:attachment of mitotic spindle microtubules to kinetochore"/>
    <property type="evidence" value="ECO:0007669"/>
    <property type="project" value="TreeGrafter"/>
</dbReference>
<protein>
    <recommendedName>
        <fullName evidence="4">Kinetochore protein SPC25</fullName>
    </recommendedName>
</protein>
<dbReference type="PANTHER" id="PTHR37329:SF1">
    <property type="entry name" value="KINETOCHORE PROTEIN SOS7"/>
    <property type="match status" value="1"/>
</dbReference>
<dbReference type="Proteomes" id="UP000054248">
    <property type="component" value="Unassembled WGS sequence"/>
</dbReference>
<evidence type="ECO:0008006" key="4">
    <source>
        <dbReference type="Google" id="ProtNLM"/>
    </source>
</evidence>
<reference evidence="3" key="2">
    <citation type="submission" date="2015-01" db="EMBL/GenBank/DDBJ databases">
        <title>Evolutionary Origins and Diversification of the Mycorrhizal Mutualists.</title>
        <authorList>
            <consortium name="DOE Joint Genome Institute"/>
            <consortium name="Mycorrhizal Genomics Consortium"/>
            <person name="Kohler A."/>
            <person name="Kuo A."/>
            <person name="Nagy L.G."/>
            <person name="Floudas D."/>
            <person name="Copeland A."/>
            <person name="Barry K.W."/>
            <person name="Cichocki N."/>
            <person name="Veneault-Fourrey C."/>
            <person name="LaButti K."/>
            <person name="Lindquist E.A."/>
            <person name="Lipzen A."/>
            <person name="Lundell T."/>
            <person name="Morin E."/>
            <person name="Murat C."/>
            <person name="Riley R."/>
            <person name="Ohm R."/>
            <person name="Sun H."/>
            <person name="Tunlid A."/>
            <person name="Henrissat B."/>
            <person name="Grigoriev I.V."/>
            <person name="Hibbett D.S."/>
            <person name="Martin F."/>
        </authorList>
    </citation>
    <scope>NUCLEOTIDE SEQUENCE [LARGE SCALE GENOMIC DNA]</scope>
    <source>
        <strain evidence="3">MUT 4182</strain>
    </source>
</reference>
<dbReference type="STRING" id="1051891.A0A0C3Q5Z3"/>
<evidence type="ECO:0000313" key="3">
    <source>
        <dbReference type="Proteomes" id="UP000054248"/>
    </source>
</evidence>
<dbReference type="EMBL" id="KN823239">
    <property type="protein sequence ID" value="KIO19131.1"/>
    <property type="molecule type" value="Genomic_DNA"/>
</dbReference>
<evidence type="ECO:0000256" key="1">
    <source>
        <dbReference type="SAM" id="Coils"/>
    </source>
</evidence>
<feature type="coiled-coil region" evidence="1">
    <location>
        <begin position="11"/>
        <end position="45"/>
    </location>
</feature>
<dbReference type="GO" id="GO:0034501">
    <property type="term" value="P:protein localization to kinetochore"/>
    <property type="evidence" value="ECO:0007669"/>
    <property type="project" value="InterPro"/>
</dbReference>
<proteinExistence type="predicted"/>
<feature type="non-terminal residue" evidence="2">
    <location>
        <position position="1"/>
    </location>
</feature>
<dbReference type="PANTHER" id="PTHR37329">
    <property type="entry name" value="KINETOCHORE PROTEIN SOS7"/>
    <property type="match status" value="1"/>
</dbReference>
<reference evidence="2 3" key="1">
    <citation type="submission" date="2014-04" db="EMBL/GenBank/DDBJ databases">
        <authorList>
            <consortium name="DOE Joint Genome Institute"/>
            <person name="Kuo A."/>
            <person name="Girlanda M."/>
            <person name="Perotto S."/>
            <person name="Kohler A."/>
            <person name="Nagy L.G."/>
            <person name="Floudas D."/>
            <person name="Copeland A."/>
            <person name="Barry K.W."/>
            <person name="Cichocki N."/>
            <person name="Veneault-Fourrey C."/>
            <person name="LaButti K."/>
            <person name="Lindquist E.A."/>
            <person name="Lipzen A."/>
            <person name="Lundell T."/>
            <person name="Morin E."/>
            <person name="Murat C."/>
            <person name="Sun H."/>
            <person name="Tunlid A."/>
            <person name="Henrissat B."/>
            <person name="Grigoriev I.V."/>
            <person name="Hibbett D.S."/>
            <person name="Martin F."/>
            <person name="Nordberg H.P."/>
            <person name="Cantor M.N."/>
            <person name="Hua S.X."/>
        </authorList>
    </citation>
    <scope>NUCLEOTIDE SEQUENCE [LARGE SCALE GENOMIC DNA]</scope>
    <source>
        <strain evidence="2 3">MUT 4182</strain>
    </source>
</reference>
<dbReference type="OrthoDB" id="18959at2759"/>
<gene>
    <name evidence="2" type="ORF">M407DRAFT_31219</name>
</gene>
<dbReference type="GO" id="GO:0000776">
    <property type="term" value="C:kinetochore"/>
    <property type="evidence" value="ECO:0007669"/>
    <property type="project" value="InterPro"/>
</dbReference>
<accession>A0A0C3Q5Z3</accession>
<organism evidence="2 3">
    <name type="scientific">Tulasnella calospora MUT 4182</name>
    <dbReference type="NCBI Taxonomy" id="1051891"/>
    <lineage>
        <taxon>Eukaryota</taxon>
        <taxon>Fungi</taxon>
        <taxon>Dikarya</taxon>
        <taxon>Basidiomycota</taxon>
        <taxon>Agaricomycotina</taxon>
        <taxon>Agaricomycetes</taxon>
        <taxon>Cantharellales</taxon>
        <taxon>Tulasnellaceae</taxon>
        <taxon>Tulasnella</taxon>
    </lineage>
</organism>